<evidence type="ECO:0000313" key="10">
    <source>
        <dbReference type="Proteomes" id="UP000199529"/>
    </source>
</evidence>
<dbReference type="InterPro" id="IPR020846">
    <property type="entry name" value="MFS_dom"/>
</dbReference>
<dbReference type="PANTHER" id="PTHR42718:SF46">
    <property type="entry name" value="BLR6921 PROTEIN"/>
    <property type="match status" value="1"/>
</dbReference>
<feature type="transmembrane region" description="Helical" evidence="7">
    <location>
        <begin position="401"/>
        <end position="422"/>
    </location>
</feature>
<evidence type="ECO:0000256" key="4">
    <source>
        <dbReference type="ARBA" id="ARBA00022692"/>
    </source>
</evidence>
<dbReference type="EMBL" id="FNOK01000036">
    <property type="protein sequence ID" value="SDY81122.1"/>
    <property type="molecule type" value="Genomic_DNA"/>
</dbReference>
<proteinExistence type="predicted"/>
<name>A0A1H3MWN7_9PSEU</name>
<feature type="domain" description="Major facilitator superfamily (MFS) profile" evidence="8">
    <location>
        <begin position="16"/>
        <end position="461"/>
    </location>
</feature>
<evidence type="ECO:0000256" key="5">
    <source>
        <dbReference type="ARBA" id="ARBA00022989"/>
    </source>
</evidence>
<evidence type="ECO:0000256" key="2">
    <source>
        <dbReference type="ARBA" id="ARBA00022448"/>
    </source>
</evidence>
<dbReference type="InterPro" id="IPR011701">
    <property type="entry name" value="MFS"/>
</dbReference>
<feature type="transmembrane region" description="Helical" evidence="7">
    <location>
        <begin position="363"/>
        <end position="389"/>
    </location>
</feature>
<accession>A0A1H3MWN7</accession>
<dbReference type="GO" id="GO:0022857">
    <property type="term" value="F:transmembrane transporter activity"/>
    <property type="evidence" value="ECO:0007669"/>
    <property type="project" value="InterPro"/>
</dbReference>
<dbReference type="SUPFAM" id="SSF103473">
    <property type="entry name" value="MFS general substrate transporter"/>
    <property type="match status" value="1"/>
</dbReference>
<dbReference type="Proteomes" id="UP000199529">
    <property type="component" value="Unassembled WGS sequence"/>
</dbReference>
<dbReference type="Pfam" id="PF07690">
    <property type="entry name" value="MFS_1"/>
    <property type="match status" value="1"/>
</dbReference>
<evidence type="ECO:0000313" key="9">
    <source>
        <dbReference type="EMBL" id="SDY81122.1"/>
    </source>
</evidence>
<dbReference type="PANTHER" id="PTHR42718">
    <property type="entry name" value="MAJOR FACILITATOR SUPERFAMILY MULTIDRUG TRANSPORTER MFSC"/>
    <property type="match status" value="1"/>
</dbReference>
<reference evidence="10" key="1">
    <citation type="submission" date="2016-10" db="EMBL/GenBank/DDBJ databases">
        <authorList>
            <person name="Varghese N."/>
            <person name="Submissions S."/>
        </authorList>
    </citation>
    <scope>NUCLEOTIDE SEQUENCE [LARGE SCALE GENOMIC DNA]</scope>
    <source>
        <strain evidence="10">CGMCC 4.3530</strain>
    </source>
</reference>
<keyword evidence="2" id="KW-0813">Transport</keyword>
<evidence type="ECO:0000256" key="3">
    <source>
        <dbReference type="ARBA" id="ARBA00022475"/>
    </source>
</evidence>
<evidence type="ECO:0000256" key="6">
    <source>
        <dbReference type="ARBA" id="ARBA00023136"/>
    </source>
</evidence>
<keyword evidence="4 7" id="KW-0812">Transmembrane</keyword>
<dbReference type="GO" id="GO:0005886">
    <property type="term" value="C:plasma membrane"/>
    <property type="evidence" value="ECO:0007669"/>
    <property type="project" value="UniProtKB-SubCell"/>
</dbReference>
<feature type="transmembrane region" description="Helical" evidence="7">
    <location>
        <begin position="82"/>
        <end position="101"/>
    </location>
</feature>
<feature type="transmembrane region" description="Helical" evidence="7">
    <location>
        <begin position="107"/>
        <end position="127"/>
    </location>
</feature>
<dbReference type="PROSITE" id="PS50850">
    <property type="entry name" value="MFS"/>
    <property type="match status" value="1"/>
</dbReference>
<evidence type="ECO:0000256" key="1">
    <source>
        <dbReference type="ARBA" id="ARBA00004651"/>
    </source>
</evidence>
<evidence type="ECO:0000256" key="7">
    <source>
        <dbReference type="SAM" id="Phobius"/>
    </source>
</evidence>
<dbReference type="STRING" id="418495.SAMN05216215_10362"/>
<keyword evidence="5 7" id="KW-1133">Transmembrane helix</keyword>
<dbReference type="InterPro" id="IPR036259">
    <property type="entry name" value="MFS_trans_sf"/>
</dbReference>
<dbReference type="Gene3D" id="1.20.1720.10">
    <property type="entry name" value="Multidrug resistance protein D"/>
    <property type="match status" value="1"/>
</dbReference>
<dbReference type="AlphaFoldDB" id="A0A1H3MWN7"/>
<keyword evidence="3" id="KW-1003">Cell membrane</keyword>
<keyword evidence="10" id="KW-1185">Reference proteome</keyword>
<feature type="transmembrane region" description="Helical" evidence="7">
    <location>
        <begin position="139"/>
        <end position="161"/>
    </location>
</feature>
<feature type="transmembrane region" description="Helical" evidence="7">
    <location>
        <begin position="308"/>
        <end position="326"/>
    </location>
</feature>
<feature type="transmembrane region" description="Helical" evidence="7">
    <location>
        <begin position="338"/>
        <end position="357"/>
    </location>
</feature>
<keyword evidence="6 7" id="KW-0472">Membrane</keyword>
<feature type="transmembrane region" description="Helical" evidence="7">
    <location>
        <begin position="201"/>
        <end position="220"/>
    </location>
</feature>
<organism evidence="9 10">
    <name type="scientific">Saccharopolyspora shandongensis</name>
    <dbReference type="NCBI Taxonomy" id="418495"/>
    <lineage>
        <taxon>Bacteria</taxon>
        <taxon>Bacillati</taxon>
        <taxon>Actinomycetota</taxon>
        <taxon>Actinomycetes</taxon>
        <taxon>Pseudonocardiales</taxon>
        <taxon>Pseudonocardiaceae</taxon>
        <taxon>Saccharopolyspora</taxon>
    </lineage>
</organism>
<feature type="transmembrane region" description="Helical" evidence="7">
    <location>
        <begin position="52"/>
        <end position="70"/>
    </location>
</feature>
<comment type="subcellular location">
    <subcellularLocation>
        <location evidence="1">Cell membrane</location>
        <topology evidence="1">Multi-pass membrane protein</topology>
    </subcellularLocation>
</comment>
<gene>
    <name evidence="9" type="ORF">SAMN05216215_10362</name>
</gene>
<feature type="transmembrane region" description="Helical" evidence="7">
    <location>
        <begin position="167"/>
        <end position="189"/>
    </location>
</feature>
<feature type="transmembrane region" description="Helical" evidence="7">
    <location>
        <begin position="434"/>
        <end position="456"/>
    </location>
</feature>
<protein>
    <submittedName>
        <fullName evidence="9">Predicted arabinose efflux permease, MFS family</fullName>
    </submittedName>
</protein>
<dbReference type="Gene3D" id="1.20.1250.20">
    <property type="entry name" value="MFS general substrate transporter like domains"/>
    <property type="match status" value="1"/>
</dbReference>
<sequence>MTATAPPRVAARPPLVLTALLVAVASFQMNATMLSPAIDNMTTSLNTDVGTIGLTATVFLFVAGLAGVVLPRYSDIIGRRRALFGSIAVMAAGSLIATIAPNVEVLMVGRALQGACGATISLGILTLRDILPTKQFGRYLGILTAVNSGVAGVDTLLGGVITDTIGFRGIFGFTFALEVIAVVMIGAWVPDSERTGTRMDWKGAAVICLALLGLNAWLSLGPTLGWFAPWPLACLAAGVVLLVVFWLVERGQADPLLPLAALRSRGVWGLLVTTFCTMASIFAVLTFVYPTLAQNATAGFGYDGTTTALMFLMPYALAGWVLAPLAGTLAPKIGYRKMLRIGLVGNLALIAATVFAVKSPWLLFALVALMGVSYAACAATALNGMGVIYAPKESPGILPGLNATMFNLGASVGIGVLSGLAAQGTPEGATDPAGFTMALVVATAISAVALLASFVLPGKQTSAEKI</sequence>
<evidence type="ECO:0000259" key="8">
    <source>
        <dbReference type="PROSITE" id="PS50850"/>
    </source>
</evidence>
<dbReference type="OrthoDB" id="3717319at2"/>
<feature type="transmembrane region" description="Helical" evidence="7">
    <location>
        <begin position="226"/>
        <end position="248"/>
    </location>
</feature>
<dbReference type="RefSeq" id="WP_093271942.1">
    <property type="nucleotide sequence ID" value="NZ_FNOK01000036.1"/>
</dbReference>
<feature type="transmembrane region" description="Helical" evidence="7">
    <location>
        <begin position="268"/>
        <end position="288"/>
    </location>
</feature>